<evidence type="ECO:0000256" key="5">
    <source>
        <dbReference type="ARBA" id="ARBA00022692"/>
    </source>
</evidence>
<keyword evidence="3" id="KW-0813">Transport</keyword>
<dbReference type="PANTHER" id="PTHR30047:SF7">
    <property type="entry name" value="HIGH-AFFINITY CHOLINE TRANSPORT PROTEIN"/>
    <property type="match status" value="1"/>
</dbReference>
<dbReference type="EMBL" id="FXUA01000004">
    <property type="protein sequence ID" value="SMP25636.1"/>
    <property type="molecule type" value="Genomic_DNA"/>
</dbReference>
<comment type="subcellular location">
    <subcellularLocation>
        <location evidence="1">Cell membrane</location>
        <topology evidence="1">Multi-pass membrane protein</topology>
    </subcellularLocation>
</comment>
<dbReference type="Pfam" id="PF02028">
    <property type="entry name" value="BCCT"/>
    <property type="match status" value="1"/>
</dbReference>
<reference evidence="9 10" key="1">
    <citation type="submission" date="2017-05" db="EMBL/GenBank/DDBJ databases">
        <authorList>
            <person name="Varghese N."/>
            <person name="Submissions S."/>
        </authorList>
    </citation>
    <scope>NUCLEOTIDE SEQUENCE [LARGE SCALE GENOMIC DNA]</scope>
    <source>
        <strain evidence="9 10">DSM 15360</strain>
    </source>
</reference>
<accession>A0ABY1P5F1</accession>
<sequence>MTLLTAVAIFSPLGNYKIGGQNAIPRLKRISWFAIVLCTTIAVGILFWGSAEPLSHYLFPPEFKGFEPNSEAAKSFALGALYFHWGFTPYAIYAVPALVFALMYYSGKSNFSLSIMLRPILGSYPNKFWVAGLDMFSLFALVTGMAAALGAGILSLSGGFLAFFPQLDPTFLTVIITLAILLTFIISASTGIEKGIKNLSLFNLGFFFLIAILFVIFGEKAHIFNSIGTGFIEYFSNFTDLSLQLSGAGNSWTYDWSTFNFAMWMAWAPMTALFLGKIAIGRTVREFLLVNWFLPALFCLIWMGIFGGTTVDFASNDSEVYKGLFLNSGPESIIYQVFEDMGYFKMFAQLFILGIFISYVTAADSSTDALASISMKKQDGDPFRSDTNLKVIWGVLIGFLSWVMITFSGIDGVRILSVIGGLPALFFLLLVSVCLILILISPKKYLGNQ</sequence>
<evidence type="ECO:0000256" key="4">
    <source>
        <dbReference type="ARBA" id="ARBA00022475"/>
    </source>
</evidence>
<feature type="transmembrane region" description="Helical" evidence="8">
    <location>
        <begin position="30"/>
        <end position="51"/>
    </location>
</feature>
<keyword evidence="5 8" id="KW-0812">Transmembrane</keyword>
<evidence type="ECO:0000256" key="3">
    <source>
        <dbReference type="ARBA" id="ARBA00022448"/>
    </source>
</evidence>
<evidence type="ECO:0000256" key="7">
    <source>
        <dbReference type="ARBA" id="ARBA00023136"/>
    </source>
</evidence>
<keyword evidence="10" id="KW-1185">Reference proteome</keyword>
<name>A0ABY1P5F1_9BACT</name>
<organism evidence="9 10">
    <name type="scientific">Algoriphagus winogradskyi</name>
    <dbReference type="NCBI Taxonomy" id="237017"/>
    <lineage>
        <taxon>Bacteria</taxon>
        <taxon>Pseudomonadati</taxon>
        <taxon>Bacteroidota</taxon>
        <taxon>Cytophagia</taxon>
        <taxon>Cytophagales</taxon>
        <taxon>Cyclobacteriaceae</taxon>
        <taxon>Algoriphagus</taxon>
    </lineage>
</organism>
<gene>
    <name evidence="9" type="ORF">SAMN06265367_104197</name>
</gene>
<evidence type="ECO:0000256" key="2">
    <source>
        <dbReference type="ARBA" id="ARBA00005658"/>
    </source>
</evidence>
<feature type="transmembrane region" description="Helical" evidence="8">
    <location>
        <begin position="128"/>
        <end position="151"/>
    </location>
</feature>
<feature type="transmembrane region" description="Helical" evidence="8">
    <location>
        <begin position="416"/>
        <end position="440"/>
    </location>
</feature>
<feature type="transmembrane region" description="Helical" evidence="8">
    <location>
        <begin position="199"/>
        <end position="217"/>
    </location>
</feature>
<feature type="transmembrane region" description="Helical" evidence="8">
    <location>
        <begin position="261"/>
        <end position="280"/>
    </location>
</feature>
<dbReference type="InterPro" id="IPR000060">
    <property type="entry name" value="BCCT_transptr"/>
</dbReference>
<comment type="caution">
    <text evidence="9">The sequence shown here is derived from an EMBL/GenBank/DDBJ whole genome shotgun (WGS) entry which is preliminary data.</text>
</comment>
<feature type="transmembrane region" description="Helical" evidence="8">
    <location>
        <begin position="171"/>
        <end position="192"/>
    </location>
</feature>
<comment type="similarity">
    <text evidence="2">Belongs to the BCCT transporter (TC 2.A.15) family.</text>
</comment>
<evidence type="ECO:0000313" key="10">
    <source>
        <dbReference type="Proteomes" id="UP001157915"/>
    </source>
</evidence>
<proteinExistence type="inferred from homology"/>
<feature type="transmembrane region" description="Helical" evidence="8">
    <location>
        <begin position="391"/>
        <end position="410"/>
    </location>
</feature>
<feature type="transmembrane region" description="Helical" evidence="8">
    <location>
        <begin position="287"/>
        <end position="306"/>
    </location>
</feature>
<dbReference type="Proteomes" id="UP001157915">
    <property type="component" value="Unassembled WGS sequence"/>
</dbReference>
<evidence type="ECO:0000256" key="1">
    <source>
        <dbReference type="ARBA" id="ARBA00004651"/>
    </source>
</evidence>
<keyword evidence="7 8" id="KW-0472">Membrane</keyword>
<feature type="transmembrane region" description="Helical" evidence="8">
    <location>
        <begin position="346"/>
        <end position="370"/>
    </location>
</feature>
<dbReference type="PANTHER" id="PTHR30047">
    <property type="entry name" value="HIGH-AFFINITY CHOLINE TRANSPORT PROTEIN-RELATED"/>
    <property type="match status" value="1"/>
</dbReference>
<feature type="transmembrane region" description="Helical" evidence="8">
    <location>
        <begin position="90"/>
        <end position="107"/>
    </location>
</feature>
<keyword evidence="6 8" id="KW-1133">Transmembrane helix</keyword>
<evidence type="ECO:0000313" key="9">
    <source>
        <dbReference type="EMBL" id="SMP25636.1"/>
    </source>
</evidence>
<evidence type="ECO:0000256" key="8">
    <source>
        <dbReference type="SAM" id="Phobius"/>
    </source>
</evidence>
<keyword evidence="4" id="KW-1003">Cell membrane</keyword>
<protein>
    <submittedName>
        <fullName evidence="9">Choline-glycine betaine transporter</fullName>
    </submittedName>
</protein>
<evidence type="ECO:0000256" key="6">
    <source>
        <dbReference type="ARBA" id="ARBA00022989"/>
    </source>
</evidence>